<dbReference type="AlphaFoldDB" id="A0A4Z2GMY4"/>
<dbReference type="EMBL" id="SRLO01000480">
    <property type="protein sequence ID" value="TNN54575.1"/>
    <property type="molecule type" value="Genomic_DNA"/>
</dbReference>
<comment type="caution">
    <text evidence="1">The sequence shown here is derived from an EMBL/GenBank/DDBJ whole genome shotgun (WGS) entry which is preliminary data.</text>
</comment>
<gene>
    <name evidence="1" type="ORF">EYF80_035205</name>
</gene>
<name>A0A4Z2GMY4_9TELE</name>
<sequence>MTFNNGDLNVNLLGADMVSSGHVVHAGEWMLEHLTGCKSLSSIKLKHPTEDVPKVVHQLLHLVRSATRHDELLQMLEVFGLQYFLVLSILADEG</sequence>
<keyword evidence="2" id="KW-1185">Reference proteome</keyword>
<organism evidence="1 2">
    <name type="scientific">Liparis tanakae</name>
    <name type="common">Tanaka's snailfish</name>
    <dbReference type="NCBI Taxonomy" id="230148"/>
    <lineage>
        <taxon>Eukaryota</taxon>
        <taxon>Metazoa</taxon>
        <taxon>Chordata</taxon>
        <taxon>Craniata</taxon>
        <taxon>Vertebrata</taxon>
        <taxon>Euteleostomi</taxon>
        <taxon>Actinopterygii</taxon>
        <taxon>Neopterygii</taxon>
        <taxon>Teleostei</taxon>
        <taxon>Neoteleostei</taxon>
        <taxon>Acanthomorphata</taxon>
        <taxon>Eupercaria</taxon>
        <taxon>Perciformes</taxon>
        <taxon>Cottioidei</taxon>
        <taxon>Cottales</taxon>
        <taxon>Liparidae</taxon>
        <taxon>Liparis</taxon>
    </lineage>
</organism>
<proteinExistence type="predicted"/>
<accession>A0A4Z2GMY4</accession>
<dbReference type="Proteomes" id="UP000314294">
    <property type="component" value="Unassembled WGS sequence"/>
</dbReference>
<reference evidence="1 2" key="1">
    <citation type="submission" date="2019-03" db="EMBL/GenBank/DDBJ databases">
        <title>First draft genome of Liparis tanakae, snailfish: a comprehensive survey of snailfish specific genes.</title>
        <authorList>
            <person name="Kim W."/>
            <person name="Song I."/>
            <person name="Jeong J.-H."/>
            <person name="Kim D."/>
            <person name="Kim S."/>
            <person name="Ryu S."/>
            <person name="Song J.Y."/>
            <person name="Lee S.K."/>
        </authorList>
    </citation>
    <scope>NUCLEOTIDE SEQUENCE [LARGE SCALE GENOMIC DNA]</scope>
    <source>
        <tissue evidence="1">Muscle</tissue>
    </source>
</reference>
<evidence type="ECO:0000313" key="2">
    <source>
        <dbReference type="Proteomes" id="UP000314294"/>
    </source>
</evidence>
<evidence type="ECO:0000313" key="1">
    <source>
        <dbReference type="EMBL" id="TNN54575.1"/>
    </source>
</evidence>
<protein>
    <submittedName>
        <fullName evidence="1">Uncharacterized protein</fullName>
    </submittedName>
</protein>